<feature type="transmembrane region" description="Helical" evidence="1">
    <location>
        <begin position="206"/>
        <end position="224"/>
    </location>
</feature>
<dbReference type="AlphaFoldDB" id="A0A6J4VQG1"/>
<accession>A0A6J4VQG1</accession>
<keyword evidence="1" id="KW-1133">Transmembrane helix</keyword>
<feature type="domain" description="Predicted membrane protein YciQ-like C-terminal" evidence="2">
    <location>
        <begin position="50"/>
        <end position="284"/>
    </location>
</feature>
<dbReference type="EMBL" id="CADCWN010000292">
    <property type="protein sequence ID" value="CAA9585101.1"/>
    <property type="molecule type" value="Genomic_DNA"/>
</dbReference>
<protein>
    <recommendedName>
        <fullName evidence="2">Predicted membrane protein YciQ-like C-terminal domain-containing protein</fullName>
    </recommendedName>
</protein>
<proteinExistence type="predicted"/>
<gene>
    <name evidence="3" type="ORF">AVDCRST_MAG18-3716</name>
</gene>
<feature type="transmembrane region" description="Helical" evidence="1">
    <location>
        <begin position="181"/>
        <end position="200"/>
    </location>
</feature>
<evidence type="ECO:0000256" key="1">
    <source>
        <dbReference type="SAM" id="Phobius"/>
    </source>
</evidence>
<evidence type="ECO:0000259" key="2">
    <source>
        <dbReference type="Pfam" id="PF20990"/>
    </source>
</evidence>
<evidence type="ECO:0000313" key="3">
    <source>
        <dbReference type="EMBL" id="CAA9585101.1"/>
    </source>
</evidence>
<dbReference type="InterPro" id="IPR048389">
    <property type="entry name" value="YciQ-like_C"/>
</dbReference>
<reference evidence="3" key="1">
    <citation type="submission" date="2020-02" db="EMBL/GenBank/DDBJ databases">
        <authorList>
            <person name="Meier V. D."/>
        </authorList>
    </citation>
    <scope>NUCLEOTIDE SEQUENCE</scope>
    <source>
        <strain evidence="3">AVDCRST_MAG18</strain>
    </source>
</reference>
<dbReference type="Pfam" id="PF20990">
    <property type="entry name" value="DUF2207_C"/>
    <property type="match status" value="1"/>
</dbReference>
<sequence>MRVPLAQTASETFINLLLGELGLAILVGGGVGLLLLWYVRGRDRPHGLVAEYLREPPGDLHPGLIGTLLDEHANSHDIVATLINLGHRGVLRITAPGPGQPDYELALLRRDLPLARVERLLIELLFGTAARPFVQRVLLGDVRARFIAAIPRFKVALYEEVVAEGYFLASPRATRLRYRRWGATIMVLAPLLGISGAFLIPGLRLLLLPAATLTVIGVALYRLAKVMPAKTPSGVEATARWRAFRRYLEQIERYEDLETARGIFDRYLPYAIAFGLEKEWVGKFTRAHAAAPSWFDFSTPPLRAGRGGRGGNTYVGDLPSFGSSGSSGSSGSLSLPDMPDLGGVTDGLGGAAGAFGGLASNLPDLASDAGGAGLEAASDALAGLLDAASSIFDW</sequence>
<organism evidence="3">
    <name type="scientific">uncultured Thermomicrobiales bacterium</name>
    <dbReference type="NCBI Taxonomy" id="1645740"/>
    <lineage>
        <taxon>Bacteria</taxon>
        <taxon>Pseudomonadati</taxon>
        <taxon>Thermomicrobiota</taxon>
        <taxon>Thermomicrobia</taxon>
        <taxon>Thermomicrobiales</taxon>
        <taxon>environmental samples</taxon>
    </lineage>
</organism>
<keyword evidence="1" id="KW-0812">Transmembrane</keyword>
<feature type="transmembrane region" description="Helical" evidence="1">
    <location>
        <begin position="12"/>
        <end position="39"/>
    </location>
</feature>
<keyword evidence="1" id="KW-0472">Membrane</keyword>
<name>A0A6J4VQG1_9BACT</name>